<dbReference type="SMART" id="SM00066">
    <property type="entry name" value="GAL4"/>
    <property type="match status" value="1"/>
</dbReference>
<dbReference type="AlphaFoldDB" id="A0A165G742"/>
<accession>A0A165G742</accession>
<evidence type="ECO:0000313" key="5">
    <source>
        <dbReference type="Proteomes" id="UP000076632"/>
    </source>
</evidence>
<dbReference type="GO" id="GO:0008270">
    <property type="term" value="F:zinc ion binding"/>
    <property type="evidence" value="ECO:0007669"/>
    <property type="project" value="InterPro"/>
</dbReference>
<sequence>MVYCGKPSGACQTCKNRRIKCDEARPACSQCRKSKRQCPGYKSSTDLIFRDETQATERRAQLRLASTNARRPLPGAKPSAQGSVRDPAAPQSSSAGSLFDDAGTSSGESSTNQTSLVAARDRHWSSPSSNSSASSSSSSWWTAADAFSVLYQVPGQPAEHQALTFFFSSCILPTTIREREADRGFLQHVLPVYNQVSTGSALSLATAATAFAVLGNRPGQRGLAREARVRYGEALALVNQAIRDPVQAKSDALLLCVLLFGLYEATTCTSQSITSFDHHLDGAVALIKYRGKEQTKNPHSLKLFLYIREQMLANCIQKAKPLDDFPFDWGEYPPEANVSNELTAIARNIPNLRIQANGLLSEIRTPQVVARVRELLSAAQALDAEIAFWADSLPPEWCYHTVLRVKEPPEDTEDAEVYAGDVDAYPDVWVANFWNSYRCHRIFILEVKLRCLMWLAAPNKPSPMTFPDIVPTLKYASQMVQGICSSVPYCLRNGPFTPFIQEQQSQHYLHHYQRYNVTELNAEALNADTQTSDSNDDESFTKDTSTVPPPPPNTTSAYLLLRPLFIAVRLPWVPEQQAQWMRGRMRYIARTFGANFAELPTISRNFLFTGRRVFKQETPRQEMPPEKKSSAGSSPASSGSSTSSPPASTDWVSVAAAGKKLAAGSAGGGPPYGVAVQLPVARAAR</sequence>
<dbReference type="InterPro" id="IPR053175">
    <property type="entry name" value="DHMBA_Reg_Transcription_Factor"/>
</dbReference>
<dbReference type="InterPro" id="IPR021858">
    <property type="entry name" value="Fun_TF"/>
</dbReference>
<dbReference type="PANTHER" id="PTHR38791:SF13">
    <property type="entry name" value="ZN(2)-C6 FUNGAL-TYPE DOMAIN-CONTAINING PROTEIN"/>
    <property type="match status" value="1"/>
</dbReference>
<keyword evidence="5" id="KW-1185">Reference proteome</keyword>
<dbReference type="Proteomes" id="UP000076632">
    <property type="component" value="Unassembled WGS sequence"/>
</dbReference>
<dbReference type="SUPFAM" id="SSF57701">
    <property type="entry name" value="Zn2/Cys6 DNA-binding domain"/>
    <property type="match status" value="1"/>
</dbReference>
<dbReference type="Pfam" id="PF11951">
    <property type="entry name" value="Fungal_trans_2"/>
    <property type="match status" value="1"/>
</dbReference>
<gene>
    <name evidence="4" type="ORF">L228DRAFT_269271</name>
</gene>
<dbReference type="EMBL" id="KV407460">
    <property type="protein sequence ID" value="KZF21817.1"/>
    <property type="molecule type" value="Genomic_DNA"/>
</dbReference>
<dbReference type="OrthoDB" id="5429770at2759"/>
<dbReference type="PANTHER" id="PTHR38791">
    <property type="entry name" value="ZN(II)2CYS6 TRANSCRIPTION FACTOR (EUROFUNG)-RELATED-RELATED"/>
    <property type="match status" value="1"/>
</dbReference>
<proteinExistence type="predicted"/>
<evidence type="ECO:0000256" key="1">
    <source>
        <dbReference type="ARBA" id="ARBA00023242"/>
    </source>
</evidence>
<evidence type="ECO:0000259" key="3">
    <source>
        <dbReference type="PROSITE" id="PS50048"/>
    </source>
</evidence>
<evidence type="ECO:0000256" key="2">
    <source>
        <dbReference type="SAM" id="MobiDB-lite"/>
    </source>
</evidence>
<feature type="region of interest" description="Disordered" evidence="2">
    <location>
        <begin position="615"/>
        <end position="649"/>
    </location>
</feature>
<dbReference type="InterPro" id="IPR036864">
    <property type="entry name" value="Zn2-C6_fun-type_DNA-bd_sf"/>
</dbReference>
<dbReference type="Gene3D" id="4.10.240.10">
    <property type="entry name" value="Zn(2)-C6 fungal-type DNA-binding domain"/>
    <property type="match status" value="1"/>
</dbReference>
<reference evidence="4 5" key="1">
    <citation type="journal article" date="2016" name="Fungal Biol.">
        <title>The genome of Xylona heveae provides a window into fungal endophytism.</title>
        <authorList>
            <person name="Gazis R."/>
            <person name="Kuo A."/>
            <person name="Riley R."/>
            <person name="LaButti K."/>
            <person name="Lipzen A."/>
            <person name="Lin J."/>
            <person name="Amirebrahimi M."/>
            <person name="Hesse C.N."/>
            <person name="Spatafora J.W."/>
            <person name="Henrissat B."/>
            <person name="Hainaut M."/>
            <person name="Grigoriev I.V."/>
            <person name="Hibbett D.S."/>
        </authorList>
    </citation>
    <scope>NUCLEOTIDE SEQUENCE [LARGE SCALE GENOMIC DNA]</scope>
    <source>
        <strain evidence="4 5">TC161</strain>
    </source>
</reference>
<dbReference type="STRING" id="1328760.A0A165G742"/>
<feature type="compositionally biased region" description="Low complexity" evidence="2">
    <location>
        <begin position="630"/>
        <end position="649"/>
    </location>
</feature>
<dbReference type="InterPro" id="IPR001138">
    <property type="entry name" value="Zn2Cys6_DnaBD"/>
</dbReference>
<organism evidence="4 5">
    <name type="scientific">Xylona heveae (strain CBS 132557 / TC161)</name>
    <dbReference type="NCBI Taxonomy" id="1328760"/>
    <lineage>
        <taxon>Eukaryota</taxon>
        <taxon>Fungi</taxon>
        <taxon>Dikarya</taxon>
        <taxon>Ascomycota</taxon>
        <taxon>Pezizomycotina</taxon>
        <taxon>Xylonomycetes</taxon>
        <taxon>Xylonales</taxon>
        <taxon>Xylonaceae</taxon>
        <taxon>Xylona</taxon>
    </lineage>
</organism>
<dbReference type="CDD" id="cd00067">
    <property type="entry name" value="GAL4"/>
    <property type="match status" value="1"/>
</dbReference>
<feature type="compositionally biased region" description="Low complexity" evidence="2">
    <location>
        <begin position="125"/>
        <end position="137"/>
    </location>
</feature>
<dbReference type="OMA" id="RSAFNAC"/>
<dbReference type="Pfam" id="PF00172">
    <property type="entry name" value="Zn_clus"/>
    <property type="match status" value="1"/>
</dbReference>
<feature type="region of interest" description="Disordered" evidence="2">
    <location>
        <begin position="63"/>
        <end position="137"/>
    </location>
</feature>
<dbReference type="GeneID" id="28900391"/>
<dbReference type="PROSITE" id="PS00463">
    <property type="entry name" value="ZN2_CY6_FUNGAL_1"/>
    <property type="match status" value="1"/>
</dbReference>
<protein>
    <recommendedName>
        <fullName evidence="3">Zn(2)-C6 fungal-type domain-containing protein</fullName>
    </recommendedName>
</protein>
<feature type="compositionally biased region" description="Basic and acidic residues" evidence="2">
    <location>
        <begin position="615"/>
        <end position="629"/>
    </location>
</feature>
<dbReference type="InParanoid" id="A0A165G742"/>
<evidence type="ECO:0000313" key="4">
    <source>
        <dbReference type="EMBL" id="KZF21817.1"/>
    </source>
</evidence>
<name>A0A165G742_XYLHT</name>
<dbReference type="GO" id="GO:0000981">
    <property type="term" value="F:DNA-binding transcription factor activity, RNA polymerase II-specific"/>
    <property type="evidence" value="ECO:0007669"/>
    <property type="project" value="InterPro"/>
</dbReference>
<dbReference type="RefSeq" id="XP_018187372.1">
    <property type="nucleotide sequence ID" value="XM_018335254.1"/>
</dbReference>
<keyword evidence="1" id="KW-0539">Nucleus</keyword>
<feature type="domain" description="Zn(2)-C6 fungal-type" evidence="3">
    <location>
        <begin position="10"/>
        <end position="38"/>
    </location>
</feature>
<feature type="region of interest" description="Disordered" evidence="2">
    <location>
        <begin position="529"/>
        <end position="553"/>
    </location>
</feature>
<dbReference type="PROSITE" id="PS50048">
    <property type="entry name" value="ZN2_CY6_FUNGAL_2"/>
    <property type="match status" value="1"/>
</dbReference>
<feature type="compositionally biased region" description="Polar residues" evidence="2">
    <location>
        <begin position="103"/>
        <end position="116"/>
    </location>
</feature>